<feature type="binding site" evidence="9">
    <location>
        <position position="168"/>
    </location>
    <ligand>
        <name>cob(II)alamin</name>
        <dbReference type="ChEBI" id="CHEBI:16304"/>
    </ligand>
</feature>
<feature type="binding site" evidence="9">
    <location>
        <position position="225"/>
    </location>
    <ligand>
        <name>[4Fe-4S] cluster</name>
        <dbReference type="ChEBI" id="CHEBI:49883"/>
        <label>1</label>
    </ligand>
</feature>
<evidence type="ECO:0000256" key="1">
    <source>
        <dbReference type="ARBA" id="ARBA00022485"/>
    </source>
</evidence>
<dbReference type="GO" id="GO:0052693">
    <property type="term" value="F:epoxyqueuosine reductase activity"/>
    <property type="evidence" value="ECO:0007669"/>
    <property type="project" value="UniProtKB-UniRule"/>
</dbReference>
<keyword evidence="13" id="KW-1185">Reference proteome</keyword>
<dbReference type="PROSITE" id="PS51379">
    <property type="entry name" value="4FE4S_FER_2"/>
    <property type="match status" value="1"/>
</dbReference>
<feature type="binding site" evidence="9">
    <location>
        <position position="315"/>
    </location>
    <ligand>
        <name>tRNA</name>
        <dbReference type="ChEBI" id="CHEBI:17843"/>
    </ligand>
</feature>
<feature type="binding site" evidence="9">
    <location>
        <position position="91"/>
    </location>
    <ligand>
        <name>cob(II)alamin</name>
        <dbReference type="ChEBI" id="CHEBI:16304"/>
    </ligand>
</feature>
<comment type="cofactor">
    <cofactor evidence="9">
        <name>[4Fe-4S] cluster</name>
        <dbReference type="ChEBI" id="CHEBI:49883"/>
    </cofactor>
    <text evidence="9">Binds 2 [4Fe-4S] clusters per monomer.</text>
</comment>
<dbReference type="HAMAP" id="MF_00916">
    <property type="entry name" value="QueG"/>
    <property type="match status" value="1"/>
</dbReference>
<dbReference type="EMBL" id="CAJVAS010000016">
    <property type="protein sequence ID" value="CAG7634915.1"/>
    <property type="molecule type" value="Genomic_DNA"/>
</dbReference>
<dbReference type="InterPro" id="IPR017900">
    <property type="entry name" value="4Fe4S_Fe_S_CS"/>
</dbReference>
<keyword evidence="2 9" id="KW-0963">Cytoplasm</keyword>
<feature type="binding site" evidence="9">
    <location>
        <position position="282"/>
    </location>
    <ligand>
        <name>[4Fe-4S] cluster</name>
        <dbReference type="ChEBI" id="CHEBI:49883"/>
        <label>1</label>
    </ligand>
</feature>
<dbReference type="GO" id="GO:0051539">
    <property type="term" value="F:4 iron, 4 sulfur cluster binding"/>
    <property type="evidence" value="ECO:0007669"/>
    <property type="project" value="UniProtKB-KW"/>
</dbReference>
<dbReference type="Pfam" id="PF08331">
    <property type="entry name" value="QueG_DUF1730"/>
    <property type="match status" value="1"/>
</dbReference>
<sequence>MAAAEVEEPVRRKHKAMMNRSDEHRNAVPDGSLRGDWRQLKEELKAALPELGIDKLGVASAEPFTELKQILLNHREKGHESGFEEKDIEKRVDPALTLAEPRSILSIAIAYPSKLHDPPRSEPGAYRGILSRSAWGMDYHHVLRNRLERLEAWLVERVPGARVQSMVDTGALVDRAVAERAGIGWLGKNCSVITPEFGSWVFLGEMITNIPLPPDQPVTESCGDCTLCIDACPTGALVGPGQLNAQRCVSYLTQTKGIIEDDELKRKIGNRLYGCDTCQIVCPKNKGVHFGHHPEFVPDPEQVKPLLKPLLFMSNREFKERFGTSSASWRGRKPIQRNAILALGNFRDASSVPQLAELLRKDERPEIRATAAWALGRIGGESAREALAVALEREGDEAARREIGKALHTLNESGRVNEHGNDEV</sequence>
<feature type="compositionally biased region" description="Basic and acidic residues" evidence="10">
    <location>
        <begin position="20"/>
        <end position="34"/>
    </location>
</feature>
<dbReference type="Pfam" id="PF13484">
    <property type="entry name" value="Fer4_16"/>
    <property type="match status" value="1"/>
</dbReference>
<comment type="catalytic activity">
    <reaction evidence="9">
        <text>epoxyqueuosine(34) in tRNA + AH2 = queuosine(34) in tRNA + A + H2O</text>
        <dbReference type="Rhea" id="RHEA:32159"/>
        <dbReference type="Rhea" id="RHEA-COMP:18571"/>
        <dbReference type="Rhea" id="RHEA-COMP:18582"/>
        <dbReference type="ChEBI" id="CHEBI:13193"/>
        <dbReference type="ChEBI" id="CHEBI:15377"/>
        <dbReference type="ChEBI" id="CHEBI:17499"/>
        <dbReference type="ChEBI" id="CHEBI:194431"/>
        <dbReference type="ChEBI" id="CHEBI:194443"/>
        <dbReference type="EC" id="1.17.99.6"/>
    </reaction>
</comment>
<keyword evidence="1 9" id="KW-0004">4Fe-4S</keyword>
<keyword evidence="9" id="KW-0170">Cobalt</keyword>
<dbReference type="SMART" id="SM00567">
    <property type="entry name" value="EZ_HEAT"/>
    <property type="match status" value="2"/>
</dbReference>
<dbReference type="EC" id="1.17.99.6" evidence="9"/>
<evidence type="ECO:0000259" key="11">
    <source>
        <dbReference type="PROSITE" id="PS51379"/>
    </source>
</evidence>
<dbReference type="GO" id="GO:0046872">
    <property type="term" value="F:metal ion binding"/>
    <property type="evidence" value="ECO:0007669"/>
    <property type="project" value="UniProtKB-KW"/>
</dbReference>
<feature type="binding site" evidence="9">
    <location>
        <position position="192"/>
    </location>
    <ligand>
        <name>cob(II)alamin</name>
        <dbReference type="ChEBI" id="CHEBI:16304"/>
    </ligand>
</feature>
<dbReference type="NCBIfam" id="TIGR00276">
    <property type="entry name" value="tRNA epoxyqueuosine(34) reductase QueG"/>
    <property type="match status" value="1"/>
</dbReference>
<comment type="pathway">
    <text evidence="9">tRNA modification; tRNA-queuosine biosynthesis.</text>
</comment>
<dbReference type="AlphaFoldDB" id="A0A916NXW7"/>
<evidence type="ECO:0000256" key="9">
    <source>
        <dbReference type="HAMAP-Rule" id="MF_00916"/>
    </source>
</evidence>
<feature type="binding site" evidence="9">
    <location>
        <position position="254"/>
    </location>
    <ligand>
        <name>tRNA</name>
        <dbReference type="ChEBI" id="CHEBI:17843"/>
    </ligand>
</feature>
<evidence type="ECO:0000313" key="12">
    <source>
        <dbReference type="EMBL" id="CAG7634915.1"/>
    </source>
</evidence>
<gene>
    <name evidence="9 12" type="primary">queG</name>
    <name evidence="12" type="ORF">PAESOLCIP111_03605</name>
</gene>
<feature type="binding site" evidence="9">
    <location>
        <position position="330"/>
    </location>
    <ligand>
        <name>tRNA</name>
        <dbReference type="ChEBI" id="CHEBI:17843"/>
    </ligand>
</feature>
<dbReference type="PANTHER" id="PTHR30002">
    <property type="entry name" value="EPOXYQUEUOSINE REDUCTASE"/>
    <property type="match status" value="1"/>
</dbReference>
<comment type="cofactor">
    <cofactor evidence="9">
        <name>cob(II)alamin</name>
        <dbReference type="ChEBI" id="CHEBI:16304"/>
    </cofactor>
</comment>
<evidence type="ECO:0000256" key="2">
    <source>
        <dbReference type="ARBA" id="ARBA00022490"/>
    </source>
</evidence>
<protein>
    <recommendedName>
        <fullName evidence="9">Epoxyqueuosine reductase</fullName>
        <ecNumber evidence="9">1.17.99.6</ecNumber>
    </recommendedName>
    <alternativeName>
        <fullName evidence="9">Queuosine biosynthesis protein QueG</fullName>
    </alternativeName>
</protein>
<keyword evidence="4 9" id="KW-0479">Metal-binding</keyword>
<evidence type="ECO:0000313" key="13">
    <source>
        <dbReference type="Proteomes" id="UP000693672"/>
    </source>
</evidence>
<comment type="subunit">
    <text evidence="9">Monomer.</text>
</comment>
<comment type="caution">
    <text evidence="9">Lacks conserved residue(s) required for the propagation of feature annotation.</text>
</comment>
<organism evidence="12 13">
    <name type="scientific">Paenibacillus solanacearum</name>
    <dbReference type="NCBI Taxonomy" id="2048548"/>
    <lineage>
        <taxon>Bacteria</taxon>
        <taxon>Bacillati</taxon>
        <taxon>Bacillota</taxon>
        <taxon>Bacilli</taxon>
        <taxon>Bacillales</taxon>
        <taxon>Paenibacillaceae</taxon>
        <taxon>Paenibacillus</taxon>
    </lineage>
</organism>
<feature type="binding site" evidence="9">
    <location>
        <position position="189"/>
    </location>
    <ligand>
        <name>cob(II)alamin</name>
        <dbReference type="ChEBI" id="CHEBI:16304"/>
    </ligand>
</feature>
<feature type="binding site" evidence="9">
    <location>
        <position position="333"/>
    </location>
    <ligand>
        <name>tRNA</name>
        <dbReference type="ChEBI" id="CHEBI:17843"/>
    </ligand>
</feature>
<feature type="binding site" evidence="9">
    <location>
        <position position="275"/>
    </location>
    <ligand>
        <name>[4Fe-4S] cluster</name>
        <dbReference type="ChEBI" id="CHEBI:49883"/>
        <label>2</label>
    </ligand>
</feature>
<keyword evidence="3 9" id="KW-0819">tRNA processing</keyword>
<keyword evidence="7 9" id="KW-0408">Iron</keyword>
<evidence type="ECO:0000256" key="8">
    <source>
        <dbReference type="ARBA" id="ARBA00023014"/>
    </source>
</evidence>
<feature type="binding site" evidence="9">
    <location>
        <position position="250"/>
    </location>
    <ligand>
        <name>cob(II)alamin</name>
        <dbReference type="ChEBI" id="CHEBI:16304"/>
    </ligand>
</feature>
<dbReference type="InterPro" id="IPR013542">
    <property type="entry name" value="QueG_DUF1730"/>
</dbReference>
<dbReference type="InterPro" id="IPR017896">
    <property type="entry name" value="4Fe4S_Fe-S-bd"/>
</dbReference>
<feature type="binding site" evidence="9">
    <location>
        <begin position="275"/>
        <end position="276"/>
    </location>
    <ligand>
        <name>cob(II)alamin</name>
        <dbReference type="ChEBI" id="CHEBI:16304"/>
    </ligand>
</feature>
<dbReference type="GO" id="GO:0031419">
    <property type="term" value="F:cobalamin binding"/>
    <property type="evidence" value="ECO:0007669"/>
    <property type="project" value="UniProtKB-KW"/>
</dbReference>
<keyword evidence="9" id="KW-0846">Cobalamin</keyword>
<dbReference type="GO" id="GO:0008616">
    <property type="term" value="P:tRNA queuosine(34) biosynthetic process"/>
    <property type="evidence" value="ECO:0007669"/>
    <property type="project" value="UniProtKB-UniRule"/>
</dbReference>
<comment type="function">
    <text evidence="9">Catalyzes the conversion of epoxyqueuosine (oQ) to queuosine (Q), which is a hypermodified base found in the wobble positions of tRNA(Asp), tRNA(Asn), tRNA(His) and tRNA(Tyr).</text>
</comment>
<dbReference type="Proteomes" id="UP000693672">
    <property type="component" value="Unassembled WGS sequence"/>
</dbReference>
<comment type="subcellular location">
    <subcellularLocation>
        <location evidence="9">Cytoplasm</location>
    </subcellularLocation>
</comment>
<evidence type="ECO:0000256" key="5">
    <source>
        <dbReference type="ARBA" id="ARBA00022785"/>
    </source>
</evidence>
<feature type="binding site" evidence="9">
    <location>
        <position position="232"/>
    </location>
    <ligand>
        <name>[4Fe-4S] cluster</name>
        <dbReference type="ChEBI" id="CHEBI:49883"/>
        <label>2</label>
    </ligand>
</feature>
<evidence type="ECO:0000256" key="6">
    <source>
        <dbReference type="ARBA" id="ARBA00023002"/>
    </source>
</evidence>
<dbReference type="PROSITE" id="PS00198">
    <property type="entry name" value="4FE4S_FER_1"/>
    <property type="match status" value="1"/>
</dbReference>
<feature type="binding site" evidence="9">
    <location>
        <position position="222"/>
    </location>
    <ligand>
        <name>[4Fe-4S] cluster</name>
        <dbReference type="ChEBI" id="CHEBI:49883"/>
        <label>1</label>
    </ligand>
</feature>
<feature type="region of interest" description="Disordered" evidence="10">
    <location>
        <begin position="1"/>
        <end position="34"/>
    </location>
</feature>
<keyword evidence="5 9" id="KW-0671">Queuosine biosynthesis</keyword>
<evidence type="ECO:0000256" key="7">
    <source>
        <dbReference type="ARBA" id="ARBA00023004"/>
    </source>
</evidence>
<accession>A0A916NXW7</accession>
<feature type="domain" description="4Fe-4S ferredoxin-type" evidence="11">
    <location>
        <begin position="213"/>
        <end position="242"/>
    </location>
</feature>
<keyword evidence="8 9" id="KW-0411">Iron-sulfur</keyword>
<dbReference type="PANTHER" id="PTHR30002:SF4">
    <property type="entry name" value="EPOXYQUEUOSINE REDUCTASE"/>
    <property type="match status" value="1"/>
</dbReference>
<comment type="similarity">
    <text evidence="9">Belongs to the QueG family.</text>
</comment>
<dbReference type="Pfam" id="PF13646">
    <property type="entry name" value="HEAT_2"/>
    <property type="match status" value="1"/>
</dbReference>
<feature type="binding site" evidence="9">
    <location>
        <position position="248"/>
    </location>
    <ligand>
        <name>[4Fe-4S] cluster</name>
        <dbReference type="ChEBI" id="CHEBI:49883"/>
        <label>2</label>
    </ligand>
</feature>
<feature type="binding site" evidence="9">
    <location>
        <position position="228"/>
    </location>
    <ligand>
        <name>[4Fe-4S] cluster</name>
        <dbReference type="ChEBI" id="CHEBI:49883"/>
        <label>1</label>
    </ligand>
</feature>
<feature type="binding site" evidence="9">
    <location>
        <position position="278"/>
    </location>
    <ligand>
        <name>[4Fe-4S] cluster</name>
        <dbReference type="ChEBI" id="CHEBI:49883"/>
        <label>2</label>
    </ligand>
</feature>
<evidence type="ECO:0000256" key="3">
    <source>
        <dbReference type="ARBA" id="ARBA00022694"/>
    </source>
</evidence>
<dbReference type="InterPro" id="IPR004155">
    <property type="entry name" value="PBS_lyase_HEAT"/>
</dbReference>
<dbReference type="GO" id="GO:0005737">
    <property type="term" value="C:cytoplasm"/>
    <property type="evidence" value="ECO:0007669"/>
    <property type="project" value="UniProtKB-SubCell"/>
</dbReference>
<feature type="binding site" evidence="9">
    <location>
        <position position="203"/>
    </location>
    <ligand>
        <name>cob(II)alamin</name>
        <dbReference type="ChEBI" id="CHEBI:16304"/>
    </ligand>
</feature>
<evidence type="ECO:0000256" key="4">
    <source>
        <dbReference type="ARBA" id="ARBA00022723"/>
    </source>
</evidence>
<dbReference type="InterPro" id="IPR004453">
    <property type="entry name" value="QueG"/>
</dbReference>
<feature type="binding site" evidence="9">
    <location>
        <position position="316"/>
    </location>
    <ligand>
        <name>tRNA</name>
        <dbReference type="ChEBI" id="CHEBI:17843"/>
    </ligand>
</feature>
<reference evidence="12" key="1">
    <citation type="submission" date="2021-06" db="EMBL/GenBank/DDBJ databases">
        <authorList>
            <person name="Criscuolo A."/>
        </authorList>
    </citation>
    <scope>NUCLEOTIDE SEQUENCE</scope>
    <source>
        <strain evidence="12">CIP111600</strain>
    </source>
</reference>
<comment type="caution">
    <text evidence="12">The sequence shown here is derived from an EMBL/GenBank/DDBJ whole genome shotgun (WGS) entry which is preliminary data.</text>
</comment>
<keyword evidence="6 9" id="KW-0560">Oxidoreductase</keyword>
<feature type="active site" description="Proton donor" evidence="9">
    <location>
        <position position="168"/>
    </location>
</feature>
<proteinExistence type="inferred from homology"/>
<feature type="binding site" evidence="9">
    <location>
        <position position="256"/>
    </location>
    <ligand>
        <name>tRNA</name>
        <dbReference type="ChEBI" id="CHEBI:17843"/>
    </ligand>
</feature>
<evidence type="ECO:0000256" key="10">
    <source>
        <dbReference type="SAM" id="MobiDB-lite"/>
    </source>
</evidence>
<name>A0A916NXW7_9BACL</name>